<dbReference type="AlphaFoldDB" id="A0AAV6TRF7"/>
<dbReference type="Proteomes" id="UP000827092">
    <property type="component" value="Unassembled WGS sequence"/>
</dbReference>
<name>A0AAV6TRF7_9ARAC</name>
<accession>A0AAV6TRF7</accession>
<evidence type="ECO:0000313" key="2">
    <source>
        <dbReference type="Proteomes" id="UP000827092"/>
    </source>
</evidence>
<comment type="caution">
    <text evidence="1">The sequence shown here is derived from an EMBL/GenBank/DDBJ whole genome shotgun (WGS) entry which is preliminary data.</text>
</comment>
<reference evidence="1 2" key="1">
    <citation type="journal article" date="2022" name="Nat. Ecol. Evol.">
        <title>A masculinizing supergene underlies an exaggerated male reproductive morph in a spider.</title>
        <authorList>
            <person name="Hendrickx F."/>
            <person name="De Corte Z."/>
            <person name="Sonet G."/>
            <person name="Van Belleghem S.M."/>
            <person name="Kostlbacher S."/>
            <person name="Vangestel C."/>
        </authorList>
    </citation>
    <scope>NUCLEOTIDE SEQUENCE [LARGE SCALE GENOMIC DNA]</scope>
    <source>
        <strain evidence="1">W744_W776</strain>
    </source>
</reference>
<sequence length="84" mass="10238">MKVDQLSWTYKKKDKLEFRNLSCFECPPHFCKHFTMSERKMKVKKKKLQTFKTGNCKKEKMQKGDWVSVSYDGKTLPRNYHKYH</sequence>
<organism evidence="1 2">
    <name type="scientific">Oedothorax gibbosus</name>
    <dbReference type="NCBI Taxonomy" id="931172"/>
    <lineage>
        <taxon>Eukaryota</taxon>
        <taxon>Metazoa</taxon>
        <taxon>Ecdysozoa</taxon>
        <taxon>Arthropoda</taxon>
        <taxon>Chelicerata</taxon>
        <taxon>Arachnida</taxon>
        <taxon>Araneae</taxon>
        <taxon>Araneomorphae</taxon>
        <taxon>Entelegynae</taxon>
        <taxon>Araneoidea</taxon>
        <taxon>Linyphiidae</taxon>
        <taxon>Erigoninae</taxon>
        <taxon>Oedothorax</taxon>
    </lineage>
</organism>
<keyword evidence="2" id="KW-1185">Reference proteome</keyword>
<protein>
    <submittedName>
        <fullName evidence="1">Uncharacterized protein</fullName>
    </submittedName>
</protein>
<proteinExistence type="predicted"/>
<gene>
    <name evidence="1" type="ORF">JTE90_027109</name>
</gene>
<evidence type="ECO:0000313" key="1">
    <source>
        <dbReference type="EMBL" id="KAG8173975.1"/>
    </source>
</evidence>
<dbReference type="EMBL" id="JAFNEN010001385">
    <property type="protein sequence ID" value="KAG8173975.1"/>
    <property type="molecule type" value="Genomic_DNA"/>
</dbReference>